<evidence type="ECO:0000313" key="7">
    <source>
        <dbReference type="EMBL" id="KAF8684477.1"/>
    </source>
</evidence>
<accession>A0A8H7HEP3</accession>
<comment type="caution">
    <text evidence="7">The sequence shown here is derived from an EMBL/GenBank/DDBJ whole genome shotgun (WGS) entry which is preliminary data.</text>
</comment>
<feature type="compositionally biased region" description="Acidic residues" evidence="6">
    <location>
        <begin position="606"/>
        <end position="623"/>
    </location>
</feature>
<dbReference type="GO" id="GO:0005634">
    <property type="term" value="C:nucleus"/>
    <property type="evidence" value="ECO:0007669"/>
    <property type="project" value="TreeGrafter"/>
</dbReference>
<dbReference type="PANTHER" id="PTHR46030:SF1">
    <property type="entry name" value="ALPHA-KETOGLUTARATE-DEPENDENT DIOXYGENASE ALKB HOMOLOG 6"/>
    <property type="match status" value="1"/>
</dbReference>
<dbReference type="GO" id="GO:0046872">
    <property type="term" value="F:metal ion binding"/>
    <property type="evidence" value="ECO:0007669"/>
    <property type="project" value="UniProtKB-KW"/>
</dbReference>
<evidence type="ECO:0000313" key="8">
    <source>
        <dbReference type="Proteomes" id="UP000650582"/>
    </source>
</evidence>
<dbReference type="PANTHER" id="PTHR46030">
    <property type="entry name" value="ALPHA-KETOGLUTARATE-DEPENDENT DIOXYGENASE ALKB HOMOLOG 6"/>
    <property type="match status" value="1"/>
</dbReference>
<reference evidence="7" key="1">
    <citation type="submission" date="2020-09" db="EMBL/GenBank/DDBJ databases">
        <title>Comparative genome analyses of four rice-infecting Rhizoctonia solani isolates reveal extensive enrichment of homogalacturonan modification genes.</title>
        <authorList>
            <person name="Lee D.-Y."/>
            <person name="Jeon J."/>
            <person name="Kim K.-T."/>
            <person name="Cheong K."/>
            <person name="Song H."/>
            <person name="Choi G."/>
            <person name="Ko J."/>
            <person name="Opiyo S.O."/>
            <person name="Zuo S."/>
            <person name="Madhav S."/>
            <person name="Lee Y.-H."/>
            <person name="Wang G.-L."/>
        </authorList>
    </citation>
    <scope>NUCLEOTIDE SEQUENCE</scope>
    <source>
        <strain evidence="7">AG1-IA YN-7</strain>
    </source>
</reference>
<gene>
    <name evidence="7" type="ORF">RHS04_01316</name>
</gene>
<keyword evidence="5" id="KW-0408">Iron</keyword>
<feature type="compositionally biased region" description="Pro residues" evidence="6">
    <location>
        <begin position="638"/>
        <end position="652"/>
    </location>
</feature>
<dbReference type="EMBL" id="JACYCC010000025">
    <property type="protein sequence ID" value="KAF8684477.1"/>
    <property type="molecule type" value="Genomic_DNA"/>
</dbReference>
<evidence type="ECO:0000256" key="4">
    <source>
        <dbReference type="ARBA" id="ARBA00023002"/>
    </source>
</evidence>
<dbReference type="Proteomes" id="UP000650582">
    <property type="component" value="Unassembled WGS sequence"/>
</dbReference>
<dbReference type="Gene3D" id="2.60.120.590">
    <property type="entry name" value="Alpha-ketoglutarate-dependent dioxygenase AlkB-like"/>
    <property type="match status" value="1"/>
</dbReference>
<feature type="region of interest" description="Disordered" evidence="6">
    <location>
        <begin position="758"/>
        <end position="779"/>
    </location>
</feature>
<feature type="compositionally biased region" description="Polar residues" evidence="6">
    <location>
        <begin position="508"/>
        <end position="528"/>
    </location>
</feature>
<sequence>MDHLNEYQVGRHPVHYIPNFINEAEETTLLRKIESTPAGKWRILPNRRQVTLWGGEISKSGTLVPQELPSFVTDFPNLIEKIRKTGAFSETSQGTVNHIILNEYLPGQGITPHQDGPAYHPVVATLTLGSHAVMEYYQYLEPSQEDAPDPSVKTSGGNAGKVIDPAPILRLLLEPRSLVVTHGVLYTHHLHGISGAHSDVFASSHEDIGKLKAKYLGEERNVEVLSVGDIMNREMLGSRDLCDRFTQLANQADQESRLAHIHLERRTRASLTCRVVEKTSKAAGKLLRLKTLHLEVPIVSVELVGSLCLIGFVWYLYDVRRDHIVDSHNYQYIEQTNFTYPACIPDLFWMIPQHLSLRDEHRMSSGNAFTLPPINAGDVFTCQGKGLLYENVARVPIEELRELLSSGSGQTLAGDRKESKKWFQAQCAHYGLPTKGIIANLRSQLNTFVTSPTASVPEEIVRLESDKNSEYKTLSEQIKSITSRARSPTPGRTRRVTMASPTIPPSQELLSTNAPRSRTISARPSSAAHTPDAEPETQPHPVKRGRGRPRKSEPTPATDHPNTAEISPATPKPDKGKGAAVSAGSHPPSRPQPLSQADSAISTYSELDDEVMDVLDDIEEGLEFMEKDQDGDSQMNPPSSPPRPPVSFPEPITPRRTQPASASSPHINSPRSMLERDVVSGTWSLRIVSASRQPLPDGQQATDPKGTMNLHLAGDKRSLTGEFGLLGMDGVLQSRTLEGRIDGAYARLLFVGQMADGDSQTSNKVYGPSPSQSGYLRFSDGRKSNDGKFTLKGALQGGSFGQVDFEGVREGEEQSLCVAWDDFID</sequence>
<dbReference type="AlphaFoldDB" id="A0A8H7HEP3"/>
<feature type="region of interest" description="Disordered" evidence="6">
    <location>
        <begin position="479"/>
        <end position="672"/>
    </location>
</feature>
<keyword evidence="2" id="KW-0479">Metal-binding</keyword>
<evidence type="ECO:0000256" key="3">
    <source>
        <dbReference type="ARBA" id="ARBA00022964"/>
    </source>
</evidence>
<protein>
    <submittedName>
        <fullName evidence="7">2OG-Fe(II) oxygenase superfamily</fullName>
    </submittedName>
</protein>
<feature type="compositionally biased region" description="Polar residues" evidence="6">
    <location>
        <begin position="655"/>
        <end position="671"/>
    </location>
</feature>
<comment type="similarity">
    <text evidence="1">Belongs to the alkB family.</text>
</comment>
<dbReference type="InterPro" id="IPR032862">
    <property type="entry name" value="ALKBH6"/>
</dbReference>
<keyword evidence="3" id="KW-0223">Dioxygenase</keyword>
<feature type="compositionally biased region" description="Polar residues" evidence="6">
    <location>
        <begin position="592"/>
        <end position="605"/>
    </location>
</feature>
<evidence type="ECO:0000256" key="5">
    <source>
        <dbReference type="ARBA" id="ARBA00023004"/>
    </source>
</evidence>
<proteinExistence type="inferred from homology"/>
<dbReference type="SUPFAM" id="SSF51197">
    <property type="entry name" value="Clavaminate synthase-like"/>
    <property type="match status" value="1"/>
</dbReference>
<evidence type="ECO:0000256" key="2">
    <source>
        <dbReference type="ARBA" id="ARBA00022723"/>
    </source>
</evidence>
<evidence type="ECO:0000256" key="1">
    <source>
        <dbReference type="ARBA" id="ARBA00007879"/>
    </source>
</evidence>
<dbReference type="InterPro" id="IPR037151">
    <property type="entry name" value="AlkB-like_sf"/>
</dbReference>
<evidence type="ECO:0000256" key="6">
    <source>
        <dbReference type="SAM" id="MobiDB-lite"/>
    </source>
</evidence>
<dbReference type="GO" id="GO:0051213">
    <property type="term" value="F:dioxygenase activity"/>
    <property type="evidence" value="ECO:0007669"/>
    <property type="project" value="UniProtKB-KW"/>
</dbReference>
<organism evidence="7 8">
    <name type="scientific">Rhizoctonia solani</name>
    <dbReference type="NCBI Taxonomy" id="456999"/>
    <lineage>
        <taxon>Eukaryota</taxon>
        <taxon>Fungi</taxon>
        <taxon>Dikarya</taxon>
        <taxon>Basidiomycota</taxon>
        <taxon>Agaricomycotina</taxon>
        <taxon>Agaricomycetes</taxon>
        <taxon>Cantharellales</taxon>
        <taxon>Ceratobasidiaceae</taxon>
        <taxon>Rhizoctonia</taxon>
    </lineage>
</organism>
<keyword evidence="4" id="KW-0560">Oxidoreductase</keyword>
<name>A0A8H7HEP3_9AGAM</name>
<feature type="compositionally biased region" description="Polar residues" evidence="6">
    <location>
        <begin position="758"/>
        <end position="774"/>
    </location>
</feature>